<dbReference type="AlphaFoldDB" id="A0AA39NBT9"/>
<gene>
    <name evidence="1" type="ORF">EV420DRAFT_1234571</name>
</gene>
<evidence type="ECO:0000313" key="1">
    <source>
        <dbReference type="EMBL" id="KAK0462664.1"/>
    </source>
</evidence>
<accession>A0AA39NBT9</accession>
<dbReference type="SUPFAM" id="SSF81383">
    <property type="entry name" value="F-box domain"/>
    <property type="match status" value="1"/>
</dbReference>
<dbReference type="Gene3D" id="1.20.1280.50">
    <property type="match status" value="1"/>
</dbReference>
<dbReference type="GeneID" id="85350117"/>
<evidence type="ECO:0008006" key="3">
    <source>
        <dbReference type="Google" id="ProtNLM"/>
    </source>
</evidence>
<sequence length="143" mass="16110">RTIVHPIRRIPDEVLGEIFQQCVEIESTTNSIDIRGMPWTLSHVCGRWRGLVMNMGRLWKRVQLDFGEEAHTGSVGSSYLLSKQLLRAVPFDVDVSIEGSPEDLNANHVLHTLIPFSHRFRSLTVEAGVSSYQFLSACKGSFQ</sequence>
<keyword evidence="2" id="KW-1185">Reference proteome</keyword>
<dbReference type="RefSeq" id="XP_060334276.1">
    <property type="nucleotide sequence ID" value="XM_060466569.1"/>
</dbReference>
<proteinExistence type="predicted"/>
<dbReference type="Proteomes" id="UP001175211">
    <property type="component" value="Unassembled WGS sequence"/>
</dbReference>
<name>A0AA39NBT9_ARMTA</name>
<feature type="non-terminal residue" evidence="1">
    <location>
        <position position="1"/>
    </location>
</feature>
<protein>
    <recommendedName>
        <fullName evidence="3">F-box domain-containing protein</fullName>
    </recommendedName>
</protein>
<comment type="caution">
    <text evidence="1">The sequence shown here is derived from an EMBL/GenBank/DDBJ whole genome shotgun (WGS) entry which is preliminary data.</text>
</comment>
<evidence type="ECO:0000313" key="2">
    <source>
        <dbReference type="Proteomes" id="UP001175211"/>
    </source>
</evidence>
<dbReference type="InterPro" id="IPR036047">
    <property type="entry name" value="F-box-like_dom_sf"/>
</dbReference>
<feature type="non-terminal residue" evidence="1">
    <location>
        <position position="143"/>
    </location>
</feature>
<dbReference type="EMBL" id="JAUEPS010000009">
    <property type="protein sequence ID" value="KAK0462664.1"/>
    <property type="molecule type" value="Genomic_DNA"/>
</dbReference>
<organism evidence="1 2">
    <name type="scientific">Armillaria tabescens</name>
    <name type="common">Ringless honey mushroom</name>
    <name type="synonym">Agaricus tabescens</name>
    <dbReference type="NCBI Taxonomy" id="1929756"/>
    <lineage>
        <taxon>Eukaryota</taxon>
        <taxon>Fungi</taxon>
        <taxon>Dikarya</taxon>
        <taxon>Basidiomycota</taxon>
        <taxon>Agaricomycotina</taxon>
        <taxon>Agaricomycetes</taxon>
        <taxon>Agaricomycetidae</taxon>
        <taxon>Agaricales</taxon>
        <taxon>Marasmiineae</taxon>
        <taxon>Physalacriaceae</taxon>
        <taxon>Desarmillaria</taxon>
    </lineage>
</organism>
<reference evidence="1" key="1">
    <citation type="submission" date="2023-06" db="EMBL/GenBank/DDBJ databases">
        <authorList>
            <consortium name="Lawrence Berkeley National Laboratory"/>
            <person name="Ahrendt S."/>
            <person name="Sahu N."/>
            <person name="Indic B."/>
            <person name="Wong-Bajracharya J."/>
            <person name="Merenyi Z."/>
            <person name="Ke H.-M."/>
            <person name="Monk M."/>
            <person name="Kocsube S."/>
            <person name="Drula E."/>
            <person name="Lipzen A."/>
            <person name="Balint B."/>
            <person name="Henrissat B."/>
            <person name="Andreopoulos B."/>
            <person name="Martin F.M."/>
            <person name="Harder C.B."/>
            <person name="Rigling D."/>
            <person name="Ford K.L."/>
            <person name="Foster G.D."/>
            <person name="Pangilinan J."/>
            <person name="Papanicolaou A."/>
            <person name="Barry K."/>
            <person name="LaButti K."/>
            <person name="Viragh M."/>
            <person name="Koriabine M."/>
            <person name="Yan M."/>
            <person name="Riley R."/>
            <person name="Champramary S."/>
            <person name="Plett K.L."/>
            <person name="Tsai I.J."/>
            <person name="Slot J."/>
            <person name="Sipos G."/>
            <person name="Plett J."/>
            <person name="Nagy L.G."/>
            <person name="Grigoriev I.V."/>
        </authorList>
    </citation>
    <scope>NUCLEOTIDE SEQUENCE</scope>
    <source>
        <strain evidence="1">CCBAS 213</strain>
    </source>
</reference>